<dbReference type="RefSeq" id="WP_135012964.1">
    <property type="nucleotide sequence ID" value="NZ_JADGLK010000024.1"/>
</dbReference>
<dbReference type="EMBL" id="SPQC01000024">
    <property type="protein sequence ID" value="TFU21974.1"/>
    <property type="molecule type" value="Genomic_DNA"/>
</dbReference>
<evidence type="ECO:0000313" key="2">
    <source>
        <dbReference type="EMBL" id="TFU21974.1"/>
    </source>
</evidence>
<protein>
    <submittedName>
        <fullName evidence="2">Ribbon-helix-helix protein, CopG family</fullName>
    </submittedName>
</protein>
<evidence type="ECO:0000313" key="3">
    <source>
        <dbReference type="Proteomes" id="UP000297951"/>
    </source>
</evidence>
<dbReference type="Proteomes" id="UP000297951">
    <property type="component" value="Unassembled WGS sequence"/>
</dbReference>
<name>A0A4Y9F2T9_9MICC</name>
<proteinExistence type="predicted"/>
<organism evidence="2 3">
    <name type="scientific">Rothia nasimurium</name>
    <dbReference type="NCBI Taxonomy" id="85336"/>
    <lineage>
        <taxon>Bacteria</taxon>
        <taxon>Bacillati</taxon>
        <taxon>Actinomycetota</taxon>
        <taxon>Actinomycetes</taxon>
        <taxon>Micrococcales</taxon>
        <taxon>Micrococcaceae</taxon>
        <taxon>Rothia</taxon>
    </lineage>
</organism>
<dbReference type="InterPro" id="IPR010985">
    <property type="entry name" value="Ribbon_hlx_hlx"/>
</dbReference>
<dbReference type="OrthoDB" id="9812023at2"/>
<dbReference type="GO" id="GO:0006355">
    <property type="term" value="P:regulation of DNA-templated transcription"/>
    <property type="evidence" value="ECO:0007669"/>
    <property type="project" value="InterPro"/>
</dbReference>
<dbReference type="InterPro" id="IPR002145">
    <property type="entry name" value="CopG"/>
</dbReference>
<comment type="caution">
    <text evidence="2">The sequence shown here is derived from an EMBL/GenBank/DDBJ whole genome shotgun (WGS) entry which is preliminary data.</text>
</comment>
<reference evidence="2 3" key="1">
    <citation type="submission" date="2019-03" db="EMBL/GenBank/DDBJ databases">
        <title>Diversity of the mouse oral microbiome.</title>
        <authorList>
            <person name="Joseph S."/>
            <person name="Aduse-Opoku J."/>
            <person name="Curtis M."/>
            <person name="Wade W."/>
            <person name="Hashim A."/>
        </authorList>
    </citation>
    <scope>NUCLEOTIDE SEQUENCE [LARGE SCALE GENOMIC DNA]</scope>
    <source>
        <strain evidence="3">irhom_31</strain>
    </source>
</reference>
<dbReference type="SUPFAM" id="SSF47598">
    <property type="entry name" value="Ribbon-helix-helix"/>
    <property type="match status" value="1"/>
</dbReference>
<gene>
    <name evidence="2" type="ORF">E4U03_07650</name>
</gene>
<feature type="domain" description="Ribbon-helix-helix protein CopG" evidence="1">
    <location>
        <begin position="9"/>
        <end position="46"/>
    </location>
</feature>
<dbReference type="Pfam" id="PF01402">
    <property type="entry name" value="RHH_1"/>
    <property type="match status" value="1"/>
</dbReference>
<dbReference type="AlphaFoldDB" id="A0A4Y9F2T9"/>
<sequence>MTTIQAPKKILTVRVTPQLKERLDTLAAATGRPLSYYITDALETGLDAIEHAYLLKRDAELARAGRLPTRSLDDIAKDLGL</sequence>
<evidence type="ECO:0000259" key="1">
    <source>
        <dbReference type="Pfam" id="PF01402"/>
    </source>
</evidence>
<accession>A0A4Y9F2T9</accession>